<dbReference type="Proteomes" id="UP000549113">
    <property type="component" value="Unassembled WGS sequence"/>
</dbReference>
<organism evidence="1 2">
    <name type="scientific">Microbacterium invictum</name>
    <dbReference type="NCBI Taxonomy" id="515415"/>
    <lineage>
        <taxon>Bacteria</taxon>
        <taxon>Bacillati</taxon>
        <taxon>Actinomycetota</taxon>
        <taxon>Actinomycetes</taxon>
        <taxon>Micrococcales</taxon>
        <taxon>Microbacteriaceae</taxon>
        <taxon>Microbacterium</taxon>
    </lineage>
</organism>
<evidence type="ECO:0000313" key="2">
    <source>
        <dbReference type="Proteomes" id="UP000549113"/>
    </source>
</evidence>
<protein>
    <submittedName>
        <fullName evidence="1">Uncharacterized protein</fullName>
    </submittedName>
</protein>
<dbReference type="EMBL" id="JACIFH010000001">
    <property type="protein sequence ID" value="MBB4139904.1"/>
    <property type="molecule type" value="Genomic_DNA"/>
</dbReference>
<name>A0AA40VLZ7_9MICO</name>
<keyword evidence="2" id="KW-1185">Reference proteome</keyword>
<sequence>MTSQAVSAPSVPTAPPAGWGEGMWRLDAHTDAPGWLGLPARVDDPEAWVRDRAEELRVAWAEHGNPEQSVVVEEILRAGLAARPADAALAFQLWPVPATLVAHVDAAFGAPPAGGGPREGILYEAEGLGVGVQTVQQVHDEPTGITLVGIQISFITPEAAVVVTFQPTIGELLTLLIAQFHAFVQTLTFTAPDGRPVVARAPAGFIEDASWADSLPAR</sequence>
<dbReference type="RefSeq" id="WP_183499510.1">
    <property type="nucleotide sequence ID" value="NZ_BAABCO010000001.1"/>
</dbReference>
<accession>A0AA40VLZ7</accession>
<gene>
    <name evidence="1" type="ORF">BKA10_001698</name>
</gene>
<reference evidence="1 2" key="1">
    <citation type="submission" date="2020-08" db="EMBL/GenBank/DDBJ databases">
        <title>Sequencing the genomes of 1000 actinobacteria strains.</title>
        <authorList>
            <person name="Klenk H.-P."/>
        </authorList>
    </citation>
    <scope>NUCLEOTIDE SEQUENCE [LARGE SCALE GENOMIC DNA]</scope>
    <source>
        <strain evidence="1 2">DSM 19600</strain>
    </source>
</reference>
<comment type="caution">
    <text evidence="1">The sequence shown here is derived from an EMBL/GenBank/DDBJ whole genome shotgun (WGS) entry which is preliminary data.</text>
</comment>
<evidence type="ECO:0000313" key="1">
    <source>
        <dbReference type="EMBL" id="MBB4139904.1"/>
    </source>
</evidence>
<proteinExistence type="predicted"/>
<dbReference type="AlphaFoldDB" id="A0AA40VLZ7"/>